<evidence type="ECO:0000256" key="7">
    <source>
        <dbReference type="ARBA" id="ARBA00048791"/>
    </source>
</evidence>
<dbReference type="GO" id="GO:0005737">
    <property type="term" value="C:cytoplasm"/>
    <property type="evidence" value="ECO:0007669"/>
    <property type="project" value="InterPro"/>
</dbReference>
<dbReference type="InterPro" id="IPR011343">
    <property type="entry name" value="DeoC"/>
</dbReference>
<dbReference type="AlphaFoldDB" id="A0A0D2APV7"/>
<comment type="function">
    <text evidence="8">Catalyzes a reversible aldol reaction between acetaldehyde and D-glyceraldehyde 3-phosphate to generate 2-deoxy-D-ribose 5-phosphate.</text>
</comment>
<evidence type="ECO:0000256" key="1">
    <source>
        <dbReference type="ARBA" id="ARBA00010936"/>
    </source>
</evidence>
<dbReference type="GeneID" id="27357624"/>
<evidence type="ECO:0000256" key="4">
    <source>
        <dbReference type="ARBA" id="ARBA00023239"/>
    </source>
</evidence>
<keyword evidence="5 9" id="KW-0704">Schiff base</keyword>
<feature type="active site" description="Schiff-base intermediate with acetaldehyde" evidence="9">
    <location>
        <position position="177"/>
    </location>
</feature>
<dbReference type="PANTHER" id="PTHR10889:SF1">
    <property type="entry name" value="DEOXYRIBOSE-PHOSPHATE ALDOLASE"/>
    <property type="match status" value="1"/>
</dbReference>
<dbReference type="SUPFAM" id="SSF51569">
    <property type="entry name" value="Aldolase"/>
    <property type="match status" value="1"/>
</dbReference>
<evidence type="ECO:0000256" key="3">
    <source>
        <dbReference type="ARBA" id="ARBA00022490"/>
    </source>
</evidence>
<dbReference type="STRING" id="215243.A0A0D2APV7"/>
<keyword evidence="4" id="KW-0456">Lyase</keyword>
<keyword evidence="3" id="KW-0963">Cytoplasm</keyword>
<dbReference type="InterPro" id="IPR002915">
    <property type="entry name" value="DeoC/FbaB/LacD_aldolase"/>
</dbReference>
<dbReference type="CDD" id="cd00959">
    <property type="entry name" value="DeoC"/>
    <property type="match status" value="1"/>
</dbReference>
<dbReference type="PIRSF" id="PIRSF001357">
    <property type="entry name" value="DeoC"/>
    <property type="match status" value="1"/>
</dbReference>
<dbReference type="EC" id="4.1.2.4" evidence="2"/>
<dbReference type="Proteomes" id="UP000053342">
    <property type="component" value="Unassembled WGS sequence"/>
</dbReference>
<dbReference type="FunFam" id="3.20.20.70:FF:000198">
    <property type="entry name" value="Deoxyribose-phosphate aldolase"/>
    <property type="match status" value="1"/>
</dbReference>
<dbReference type="NCBIfam" id="TIGR00126">
    <property type="entry name" value="deoC"/>
    <property type="match status" value="1"/>
</dbReference>
<protein>
    <recommendedName>
        <fullName evidence="2">deoxyribose-phosphate aldolase</fullName>
        <ecNumber evidence="2">4.1.2.4</ecNumber>
    </recommendedName>
    <alternativeName>
        <fullName evidence="6">2-deoxy-D-ribose 5-phosphate aldolase</fullName>
    </alternativeName>
</protein>
<organism evidence="10 11">
    <name type="scientific">Exophiala oligosperma</name>
    <dbReference type="NCBI Taxonomy" id="215243"/>
    <lineage>
        <taxon>Eukaryota</taxon>
        <taxon>Fungi</taxon>
        <taxon>Dikarya</taxon>
        <taxon>Ascomycota</taxon>
        <taxon>Pezizomycotina</taxon>
        <taxon>Eurotiomycetes</taxon>
        <taxon>Chaetothyriomycetidae</taxon>
        <taxon>Chaetothyriales</taxon>
        <taxon>Herpotrichiellaceae</taxon>
        <taxon>Exophiala</taxon>
    </lineage>
</organism>
<comment type="catalytic activity">
    <reaction evidence="7">
        <text>2-deoxy-D-ribose 5-phosphate = D-glyceraldehyde 3-phosphate + acetaldehyde</text>
        <dbReference type="Rhea" id="RHEA:12821"/>
        <dbReference type="ChEBI" id="CHEBI:15343"/>
        <dbReference type="ChEBI" id="CHEBI:59776"/>
        <dbReference type="ChEBI" id="CHEBI:62877"/>
        <dbReference type="EC" id="4.1.2.4"/>
    </reaction>
</comment>
<sequence>MPSTVSEQPTAGGSASTNSITVTLGQLAKMIDHSLLHPTMTDADILTGLEIAKKYGVATACVKPYLIPMVVEELEGSGVLVCPVIGFPHGNSTTKVKVIEAEQAAEAGGKEIDMVINIGKALGGDWDYVTEEIRLINEAVVQRGAILKVIFENDYLQEEHIIRLCQICSDLDVAFVKTSTGYGFVKQPDGRYSYKGATVPHLKLMRKHSKPSVQVKGAGGIRTLDDLLHVMSLGVTRIGATATVQIMEDARKRGITDEPTTVSFVPIAAGQPGGY</sequence>
<dbReference type="GO" id="GO:0016052">
    <property type="term" value="P:carbohydrate catabolic process"/>
    <property type="evidence" value="ECO:0007669"/>
    <property type="project" value="TreeGrafter"/>
</dbReference>
<evidence type="ECO:0000256" key="2">
    <source>
        <dbReference type="ARBA" id="ARBA00012515"/>
    </source>
</evidence>
<evidence type="ECO:0000313" key="10">
    <source>
        <dbReference type="EMBL" id="KIW41956.1"/>
    </source>
</evidence>
<dbReference type="HOGENOM" id="CLU_053595_0_2_1"/>
<dbReference type="Pfam" id="PF01791">
    <property type="entry name" value="DeoC"/>
    <property type="match status" value="1"/>
</dbReference>
<dbReference type="InterPro" id="IPR013785">
    <property type="entry name" value="Aldolase_TIM"/>
</dbReference>
<evidence type="ECO:0000313" key="11">
    <source>
        <dbReference type="Proteomes" id="UP000053342"/>
    </source>
</evidence>
<dbReference type="GO" id="GO:0046386">
    <property type="term" value="P:deoxyribose phosphate catabolic process"/>
    <property type="evidence" value="ECO:0007669"/>
    <property type="project" value="UniProtKB-UniPathway"/>
</dbReference>
<feature type="active site" description="Proton donor/acceptor" evidence="9">
    <location>
        <position position="216"/>
    </location>
</feature>
<gene>
    <name evidence="10" type="ORF">PV06_05550</name>
</gene>
<dbReference type="GO" id="GO:0004139">
    <property type="term" value="F:deoxyribose-phosphate aldolase activity"/>
    <property type="evidence" value="ECO:0007669"/>
    <property type="project" value="UniProtKB-EC"/>
</dbReference>
<dbReference type="HAMAP" id="MF_00114">
    <property type="entry name" value="DeoC_type1"/>
    <property type="match status" value="1"/>
</dbReference>
<proteinExistence type="inferred from homology"/>
<evidence type="ECO:0000256" key="9">
    <source>
        <dbReference type="PIRSR" id="PIRSR001357-50"/>
    </source>
</evidence>
<evidence type="ECO:0000256" key="8">
    <source>
        <dbReference type="ARBA" id="ARBA00056337"/>
    </source>
</evidence>
<dbReference type="Gene3D" id="3.20.20.70">
    <property type="entry name" value="Aldolase class I"/>
    <property type="match status" value="1"/>
</dbReference>
<reference evidence="10 11" key="1">
    <citation type="submission" date="2015-01" db="EMBL/GenBank/DDBJ databases">
        <title>The Genome Sequence of Exophiala oligosperma CBS72588.</title>
        <authorList>
            <consortium name="The Broad Institute Genomics Platform"/>
            <person name="Cuomo C."/>
            <person name="de Hoog S."/>
            <person name="Gorbushina A."/>
            <person name="Stielow B."/>
            <person name="Teixiera M."/>
            <person name="Abouelleil A."/>
            <person name="Chapman S.B."/>
            <person name="Priest M."/>
            <person name="Young S.K."/>
            <person name="Wortman J."/>
            <person name="Nusbaum C."/>
            <person name="Birren B."/>
        </authorList>
    </citation>
    <scope>NUCLEOTIDE SEQUENCE [LARGE SCALE GENOMIC DNA]</scope>
    <source>
        <strain evidence="10 11">CBS 72588</strain>
    </source>
</reference>
<dbReference type="PANTHER" id="PTHR10889">
    <property type="entry name" value="DEOXYRIBOSE-PHOSPHATE ALDOLASE"/>
    <property type="match status" value="1"/>
</dbReference>
<dbReference type="VEuPathDB" id="FungiDB:PV06_05550"/>
<dbReference type="EMBL" id="KN847336">
    <property type="protein sequence ID" value="KIW41956.1"/>
    <property type="molecule type" value="Genomic_DNA"/>
</dbReference>
<name>A0A0D2APV7_9EURO</name>
<dbReference type="SMART" id="SM01133">
    <property type="entry name" value="DeoC"/>
    <property type="match status" value="1"/>
</dbReference>
<evidence type="ECO:0000256" key="6">
    <source>
        <dbReference type="ARBA" id="ARBA00032755"/>
    </source>
</evidence>
<dbReference type="RefSeq" id="XP_016262172.1">
    <property type="nucleotide sequence ID" value="XM_016406568.1"/>
</dbReference>
<comment type="similarity">
    <text evidence="1">Belongs to the DeoC/FbaB aldolase family. DeoC type 1 subfamily.</text>
</comment>
<accession>A0A0D2APV7</accession>
<dbReference type="InterPro" id="IPR028581">
    <property type="entry name" value="DeoC_typeI"/>
</dbReference>
<evidence type="ECO:0000256" key="5">
    <source>
        <dbReference type="ARBA" id="ARBA00023270"/>
    </source>
</evidence>
<keyword evidence="11" id="KW-1185">Reference proteome</keyword>
<dbReference type="UniPathway" id="UPA00002">
    <property type="reaction ID" value="UER00468"/>
</dbReference>
<dbReference type="GO" id="GO:0009264">
    <property type="term" value="P:deoxyribonucleotide catabolic process"/>
    <property type="evidence" value="ECO:0007669"/>
    <property type="project" value="InterPro"/>
</dbReference>
<dbReference type="OrthoDB" id="70823at2759"/>